<protein>
    <submittedName>
        <fullName evidence="2">Uncharacterized protein</fullName>
    </submittedName>
</protein>
<dbReference type="AlphaFoldDB" id="A0A089L9Y3"/>
<sequence>MPLNPPEAGGKGEMRSRSALESARSGRKGEMRSRSAPQSARNRRKEQPRGISSFEFVLNGQCSTHPCKRGRDLEREESIAVQVQAFPRPGPAAVEFFSQAEK</sequence>
<evidence type="ECO:0000313" key="2">
    <source>
        <dbReference type="EMBL" id="AIQ55943.1"/>
    </source>
</evidence>
<evidence type="ECO:0000313" key="3">
    <source>
        <dbReference type="Proteomes" id="UP000029518"/>
    </source>
</evidence>
<dbReference type="HOGENOM" id="CLU_2274555_0_0_9"/>
<reference evidence="2" key="1">
    <citation type="submission" date="2014-08" db="EMBL/GenBank/DDBJ databases">
        <title>Comparative genomics of the Paenibacillus odorifer group.</title>
        <authorList>
            <person name="den Bakker H.C."/>
            <person name="Tsai Y.-C.Y.-C."/>
            <person name="Martin N."/>
            <person name="Korlach J."/>
            <person name="Wiedmann M."/>
        </authorList>
    </citation>
    <scope>NUCLEOTIDE SEQUENCE [LARGE SCALE GENOMIC DNA]</scope>
    <source>
        <strain evidence="2">DSM 13188</strain>
    </source>
</reference>
<dbReference type="KEGG" id="pbd:PBOR_02390"/>
<proteinExistence type="predicted"/>
<dbReference type="EMBL" id="CP009285">
    <property type="protein sequence ID" value="AIQ55943.1"/>
    <property type="molecule type" value="Genomic_DNA"/>
</dbReference>
<gene>
    <name evidence="2" type="ORF">PBOR_02390</name>
</gene>
<keyword evidence="3" id="KW-1185">Reference proteome</keyword>
<evidence type="ECO:0000256" key="1">
    <source>
        <dbReference type="SAM" id="MobiDB-lite"/>
    </source>
</evidence>
<accession>A0A089L9Y3</accession>
<feature type="region of interest" description="Disordered" evidence="1">
    <location>
        <begin position="1"/>
        <end position="52"/>
    </location>
</feature>
<organism evidence="2 3">
    <name type="scientific">Paenibacillus borealis</name>
    <dbReference type="NCBI Taxonomy" id="160799"/>
    <lineage>
        <taxon>Bacteria</taxon>
        <taxon>Bacillati</taxon>
        <taxon>Bacillota</taxon>
        <taxon>Bacilli</taxon>
        <taxon>Bacillales</taxon>
        <taxon>Paenibacillaceae</taxon>
        <taxon>Paenibacillus</taxon>
    </lineage>
</organism>
<name>A0A089L9Y3_PAEBO</name>
<dbReference type="Proteomes" id="UP000029518">
    <property type="component" value="Chromosome"/>
</dbReference>